<dbReference type="EMBL" id="AUZX01004282">
    <property type="protein sequence ID" value="EQD71264.1"/>
    <property type="molecule type" value="Genomic_DNA"/>
</dbReference>
<evidence type="ECO:0000313" key="3">
    <source>
        <dbReference type="EMBL" id="EQD71264.1"/>
    </source>
</evidence>
<dbReference type="Gene3D" id="3.40.50.720">
    <property type="entry name" value="NAD(P)-binding Rossmann-like Domain"/>
    <property type="match status" value="1"/>
</dbReference>
<dbReference type="PRINTS" id="PR00081">
    <property type="entry name" value="GDHRDH"/>
</dbReference>
<evidence type="ECO:0000256" key="2">
    <source>
        <dbReference type="ARBA" id="ARBA00023002"/>
    </source>
</evidence>
<dbReference type="FunFam" id="3.40.50.720:FF:000084">
    <property type="entry name" value="Short-chain dehydrogenase reductase"/>
    <property type="match status" value="1"/>
</dbReference>
<evidence type="ECO:0000256" key="1">
    <source>
        <dbReference type="ARBA" id="ARBA00006484"/>
    </source>
</evidence>
<dbReference type="InterPro" id="IPR002347">
    <property type="entry name" value="SDR_fam"/>
</dbReference>
<sequence length="254" mass="26205">MHESRVPAVQIDLTNTNVLVTGASRGIGAAVARAMAGAGARVAVHYNDQRARAMTLATELGRGAEAFQADLADAAACVGLWHGVASRFGRIHTLINNAGIAVSSPLEADIAGWTAEWDTTMAVNLRAPGILSKLAIAHFVANGGGRIINISSRAAFRGDQPPYLAYAASKAGLVALTRSVARGFGKAGVLAFNVAPGFTRTDMARDFIDQYGEAHASGDIALTRLTGPDDIAPIVAFLASGLADHATGCTIDVN</sequence>
<gene>
    <name evidence="3" type="ORF">B1A_05870</name>
</gene>
<dbReference type="PRINTS" id="PR00080">
    <property type="entry name" value="SDRFAMILY"/>
</dbReference>
<comment type="caution">
    <text evidence="3">The sequence shown here is derived from an EMBL/GenBank/DDBJ whole genome shotgun (WGS) entry which is preliminary data.</text>
</comment>
<comment type="similarity">
    <text evidence="1">Belongs to the short-chain dehydrogenases/reductases (SDR) family.</text>
</comment>
<dbReference type="GO" id="GO:0016491">
    <property type="term" value="F:oxidoreductase activity"/>
    <property type="evidence" value="ECO:0007669"/>
    <property type="project" value="UniProtKB-KW"/>
</dbReference>
<dbReference type="CDD" id="cd05233">
    <property type="entry name" value="SDR_c"/>
    <property type="match status" value="1"/>
</dbReference>
<dbReference type="InterPro" id="IPR036291">
    <property type="entry name" value="NAD(P)-bd_dom_sf"/>
</dbReference>
<name>T1CRZ7_9ZZZZ</name>
<dbReference type="PANTHER" id="PTHR43639:SF1">
    <property type="entry name" value="SHORT-CHAIN DEHYDROGENASE_REDUCTASE FAMILY PROTEIN"/>
    <property type="match status" value="1"/>
</dbReference>
<feature type="non-terminal residue" evidence="3">
    <location>
        <position position="254"/>
    </location>
</feature>
<protein>
    <submittedName>
        <fullName evidence="3">Short-chain dehydrogenase/reductase SDR</fullName>
    </submittedName>
</protein>
<dbReference type="AlphaFoldDB" id="T1CRZ7"/>
<proteinExistence type="inferred from homology"/>
<accession>T1CRZ7</accession>
<keyword evidence="2" id="KW-0560">Oxidoreductase</keyword>
<dbReference type="PANTHER" id="PTHR43639">
    <property type="entry name" value="OXIDOREDUCTASE, SHORT-CHAIN DEHYDROGENASE/REDUCTASE FAMILY (AFU_ORTHOLOGUE AFUA_5G02870)"/>
    <property type="match status" value="1"/>
</dbReference>
<dbReference type="SUPFAM" id="SSF51735">
    <property type="entry name" value="NAD(P)-binding Rossmann-fold domains"/>
    <property type="match status" value="1"/>
</dbReference>
<reference evidence="3" key="2">
    <citation type="journal article" date="2014" name="ISME J.">
        <title>Microbial stratification in low pH oxic and suboxic macroscopic growths along an acid mine drainage.</title>
        <authorList>
            <person name="Mendez-Garcia C."/>
            <person name="Mesa V."/>
            <person name="Sprenger R.R."/>
            <person name="Richter M."/>
            <person name="Diez M.S."/>
            <person name="Solano J."/>
            <person name="Bargiela R."/>
            <person name="Golyshina O.V."/>
            <person name="Manteca A."/>
            <person name="Ramos J.L."/>
            <person name="Gallego J.R."/>
            <person name="Llorente I."/>
            <person name="Martins Dos Santos V.A."/>
            <person name="Jensen O.N."/>
            <person name="Pelaez A.I."/>
            <person name="Sanchez J."/>
            <person name="Ferrer M."/>
        </authorList>
    </citation>
    <scope>NUCLEOTIDE SEQUENCE</scope>
</reference>
<organism evidence="3">
    <name type="scientific">mine drainage metagenome</name>
    <dbReference type="NCBI Taxonomy" id="410659"/>
    <lineage>
        <taxon>unclassified sequences</taxon>
        <taxon>metagenomes</taxon>
        <taxon>ecological metagenomes</taxon>
    </lineage>
</organism>
<dbReference type="Pfam" id="PF13561">
    <property type="entry name" value="adh_short_C2"/>
    <property type="match status" value="1"/>
</dbReference>
<reference evidence="3" key="1">
    <citation type="submission" date="2013-08" db="EMBL/GenBank/DDBJ databases">
        <authorList>
            <person name="Mendez C."/>
            <person name="Richter M."/>
            <person name="Ferrer M."/>
            <person name="Sanchez J."/>
        </authorList>
    </citation>
    <scope>NUCLEOTIDE SEQUENCE</scope>
</reference>